<dbReference type="SUPFAM" id="SSF46894">
    <property type="entry name" value="C-terminal effector domain of the bipartite response regulators"/>
    <property type="match status" value="1"/>
</dbReference>
<evidence type="ECO:0000313" key="1">
    <source>
        <dbReference type="EMBL" id="TNM72339.1"/>
    </source>
</evidence>
<gene>
    <name evidence="1" type="ORF">FHR04_03305</name>
</gene>
<organism evidence="1 2">
    <name type="scientific">Deinococcus radiopugnans ATCC 19172</name>
    <dbReference type="NCBI Taxonomy" id="585398"/>
    <lineage>
        <taxon>Bacteria</taxon>
        <taxon>Thermotogati</taxon>
        <taxon>Deinococcota</taxon>
        <taxon>Deinococci</taxon>
        <taxon>Deinococcales</taxon>
        <taxon>Deinococcaceae</taxon>
        <taxon>Deinococcus</taxon>
    </lineage>
</organism>
<dbReference type="EMBL" id="VDMO01000003">
    <property type="protein sequence ID" value="TNM72339.1"/>
    <property type="molecule type" value="Genomic_DNA"/>
</dbReference>
<dbReference type="GO" id="GO:0003677">
    <property type="term" value="F:DNA binding"/>
    <property type="evidence" value="ECO:0007669"/>
    <property type="project" value="InterPro"/>
</dbReference>
<reference evidence="1 2" key="1">
    <citation type="submission" date="2019-06" db="EMBL/GenBank/DDBJ databases">
        <title>Genome sequence of Deinococcus radiopugnans ATCC 19172.</title>
        <authorList>
            <person name="Maclea K.S."/>
            <person name="Maynard C.R."/>
        </authorList>
    </citation>
    <scope>NUCLEOTIDE SEQUENCE [LARGE SCALE GENOMIC DNA]</scope>
    <source>
        <strain evidence="1 2">ATCC 19172</strain>
    </source>
</reference>
<comment type="caution">
    <text evidence="1">The sequence shown here is derived from an EMBL/GenBank/DDBJ whole genome shotgun (WGS) entry which is preliminary data.</text>
</comment>
<dbReference type="Gene3D" id="1.10.10.10">
    <property type="entry name" value="Winged helix-like DNA-binding domain superfamily/Winged helix DNA-binding domain"/>
    <property type="match status" value="1"/>
</dbReference>
<dbReference type="InterPro" id="IPR036388">
    <property type="entry name" value="WH-like_DNA-bd_sf"/>
</dbReference>
<dbReference type="OrthoDB" id="9797501at2"/>
<dbReference type="Pfam" id="PF13384">
    <property type="entry name" value="HTH_23"/>
    <property type="match status" value="1"/>
</dbReference>
<protein>
    <submittedName>
        <fullName evidence="1">Recombinase family protein</fullName>
    </submittedName>
</protein>
<accession>A0A5C4Y9U9</accession>
<dbReference type="InterPro" id="IPR016032">
    <property type="entry name" value="Sig_transdc_resp-reg_C-effctor"/>
</dbReference>
<evidence type="ECO:0000313" key="2">
    <source>
        <dbReference type="Proteomes" id="UP000313988"/>
    </source>
</evidence>
<sequence length="95" mass="10716">MFAAPIYGFECEMTTPQLQLGNVRTDPGIAAAQECGVKFGRQAGQRVKADRYEARVLKLRAEGKSYREIAVELRLSKNTVMGIVKRQRDQDDLKK</sequence>
<proteinExistence type="predicted"/>
<dbReference type="RefSeq" id="WP_139400795.1">
    <property type="nucleotide sequence ID" value="NZ_VDMO01000003.1"/>
</dbReference>
<dbReference type="AlphaFoldDB" id="A0A5C4Y9U9"/>
<dbReference type="Proteomes" id="UP000313988">
    <property type="component" value="Unassembled WGS sequence"/>
</dbReference>
<name>A0A5C4Y9U9_9DEIO</name>
<dbReference type="GO" id="GO:0006355">
    <property type="term" value="P:regulation of DNA-templated transcription"/>
    <property type="evidence" value="ECO:0007669"/>
    <property type="project" value="InterPro"/>
</dbReference>